<name>A0A1J1J5U7_9DIPT</name>
<dbReference type="AlphaFoldDB" id="A0A1J1J5U7"/>
<evidence type="ECO:0000256" key="1">
    <source>
        <dbReference type="SAM" id="Phobius"/>
    </source>
</evidence>
<keyword evidence="1" id="KW-0472">Membrane</keyword>
<feature type="transmembrane region" description="Helical" evidence="1">
    <location>
        <begin position="107"/>
        <end position="127"/>
    </location>
</feature>
<dbReference type="OrthoDB" id="8118226at2759"/>
<feature type="transmembrane region" description="Helical" evidence="1">
    <location>
        <begin position="133"/>
        <end position="151"/>
    </location>
</feature>
<proteinExistence type="predicted"/>
<reference evidence="2 3" key="1">
    <citation type="submission" date="2015-04" db="EMBL/GenBank/DDBJ databases">
        <authorList>
            <person name="Syromyatnikov M.Y."/>
            <person name="Popov V.N."/>
        </authorList>
    </citation>
    <scope>NUCLEOTIDE SEQUENCE [LARGE SCALE GENOMIC DNA]</scope>
</reference>
<feature type="transmembrane region" description="Helical" evidence="1">
    <location>
        <begin position="73"/>
        <end position="95"/>
    </location>
</feature>
<accession>A0A1J1J5U7</accession>
<organism evidence="2 3">
    <name type="scientific">Clunio marinus</name>
    <dbReference type="NCBI Taxonomy" id="568069"/>
    <lineage>
        <taxon>Eukaryota</taxon>
        <taxon>Metazoa</taxon>
        <taxon>Ecdysozoa</taxon>
        <taxon>Arthropoda</taxon>
        <taxon>Hexapoda</taxon>
        <taxon>Insecta</taxon>
        <taxon>Pterygota</taxon>
        <taxon>Neoptera</taxon>
        <taxon>Endopterygota</taxon>
        <taxon>Diptera</taxon>
        <taxon>Nematocera</taxon>
        <taxon>Chironomoidea</taxon>
        <taxon>Chironomidae</taxon>
        <taxon>Clunio</taxon>
    </lineage>
</organism>
<keyword evidence="1" id="KW-0812">Transmembrane</keyword>
<keyword evidence="1" id="KW-1133">Transmembrane helix</keyword>
<dbReference type="EMBL" id="CVRI01000067">
    <property type="protein sequence ID" value="CRL06846.1"/>
    <property type="molecule type" value="Genomic_DNA"/>
</dbReference>
<dbReference type="Proteomes" id="UP000183832">
    <property type="component" value="Unassembled WGS sequence"/>
</dbReference>
<gene>
    <name evidence="2" type="ORF">CLUMA_CG019668</name>
</gene>
<sequence>MVTVGKCCVCLRLSTGGIILGSFGAFSSLLLVIMIGAFLLNYDNYVLESYDKGAHGDQDSSKLAKFLDTYKNVVMTIMSIYVVLQCFSFISSVSLVCGTIHKRPKLVIAWLVSQALLTIFWILGSVLTNDIYMTFYSLICGYFWICIYSMYKSMVIRLSDCSYYDTGIV</sequence>
<feature type="transmembrane region" description="Helical" evidence="1">
    <location>
        <begin position="18"/>
        <end position="40"/>
    </location>
</feature>
<keyword evidence="3" id="KW-1185">Reference proteome</keyword>
<protein>
    <submittedName>
        <fullName evidence="2">CLUMA_CG019668, isoform A</fullName>
    </submittedName>
</protein>
<evidence type="ECO:0000313" key="2">
    <source>
        <dbReference type="EMBL" id="CRL06846.1"/>
    </source>
</evidence>
<evidence type="ECO:0000313" key="3">
    <source>
        <dbReference type="Proteomes" id="UP000183832"/>
    </source>
</evidence>